<keyword evidence="6 8" id="KW-1133">Transmembrane helix</keyword>
<feature type="transmembrane region" description="Helical" evidence="8">
    <location>
        <begin position="90"/>
        <end position="107"/>
    </location>
</feature>
<feature type="transmembrane region" description="Helical" evidence="8">
    <location>
        <begin position="187"/>
        <end position="207"/>
    </location>
</feature>
<name>A0A2S4S077_CITAM</name>
<dbReference type="PANTHER" id="PTHR30472:SF24">
    <property type="entry name" value="FERRIC ENTEROBACTIN TRANSPORT SYSTEM PERMEASE PROTEIN FEPG"/>
    <property type="match status" value="1"/>
</dbReference>
<dbReference type="InterPro" id="IPR000522">
    <property type="entry name" value="ABC_transptr_permease_BtuC"/>
</dbReference>
<keyword evidence="3" id="KW-0813">Transport</keyword>
<comment type="caution">
    <text evidence="9">The sequence shown here is derived from an EMBL/GenBank/DDBJ whole genome shotgun (WGS) entry which is preliminary data.</text>
</comment>
<evidence type="ECO:0000256" key="6">
    <source>
        <dbReference type="ARBA" id="ARBA00022989"/>
    </source>
</evidence>
<dbReference type="EMBL" id="PQLX01000002">
    <property type="protein sequence ID" value="POU66831.1"/>
    <property type="molecule type" value="Genomic_DNA"/>
</dbReference>
<evidence type="ECO:0000256" key="4">
    <source>
        <dbReference type="ARBA" id="ARBA00022475"/>
    </source>
</evidence>
<dbReference type="RefSeq" id="WP_103776523.1">
    <property type="nucleotide sequence ID" value="NZ_PQLX01000002.1"/>
</dbReference>
<feature type="transmembrane region" description="Helical" evidence="8">
    <location>
        <begin position="299"/>
        <end position="322"/>
    </location>
</feature>
<dbReference type="Gene3D" id="1.10.3470.10">
    <property type="entry name" value="ABC transporter involved in vitamin B12 uptake, BtuC"/>
    <property type="match status" value="1"/>
</dbReference>
<evidence type="ECO:0000256" key="2">
    <source>
        <dbReference type="ARBA" id="ARBA00007935"/>
    </source>
</evidence>
<keyword evidence="5 8" id="KW-0812">Transmembrane</keyword>
<dbReference type="SUPFAM" id="SSF81345">
    <property type="entry name" value="ABC transporter involved in vitamin B12 uptake, BtuC"/>
    <property type="match status" value="1"/>
</dbReference>
<dbReference type="GO" id="GO:0005886">
    <property type="term" value="C:plasma membrane"/>
    <property type="evidence" value="ECO:0007669"/>
    <property type="project" value="UniProtKB-SubCell"/>
</dbReference>
<evidence type="ECO:0000256" key="1">
    <source>
        <dbReference type="ARBA" id="ARBA00004651"/>
    </source>
</evidence>
<evidence type="ECO:0000256" key="5">
    <source>
        <dbReference type="ARBA" id="ARBA00022692"/>
    </source>
</evidence>
<feature type="transmembrane region" description="Helical" evidence="8">
    <location>
        <begin position="113"/>
        <end position="133"/>
    </location>
</feature>
<comment type="subcellular location">
    <subcellularLocation>
        <location evidence="1">Cell membrane</location>
        <topology evidence="1">Multi-pass membrane protein</topology>
    </subcellularLocation>
</comment>
<evidence type="ECO:0000256" key="3">
    <source>
        <dbReference type="ARBA" id="ARBA00022448"/>
    </source>
</evidence>
<dbReference type="AlphaFoldDB" id="A0A2S4S077"/>
<dbReference type="Proteomes" id="UP000237003">
    <property type="component" value="Unassembled WGS sequence"/>
</dbReference>
<proteinExistence type="inferred from homology"/>
<evidence type="ECO:0000313" key="9">
    <source>
        <dbReference type="EMBL" id="POU66831.1"/>
    </source>
</evidence>
<dbReference type="Pfam" id="PF01032">
    <property type="entry name" value="FecCD"/>
    <property type="match status" value="1"/>
</dbReference>
<dbReference type="OrthoDB" id="9055647at2"/>
<dbReference type="CDD" id="cd06550">
    <property type="entry name" value="TM_ABC_iron-siderophores_like"/>
    <property type="match status" value="1"/>
</dbReference>
<sequence>MSQRAGWVCLTLAALLCLGGIWALMVGRFMLPVESVLQALMGEANPTAQKIVTMIRLPRVLTAILVGFALGVSGSIFQSVSKNVLGSPDIIGFTTGAATGAIVQIILFSGNPVAIVLSAMAGGLVTALLVYCLARHYGVVKGNRLVLMGIGVGAVLSALNALLLVKGDIDNAVTATLWLAGTTQGRSWYHVAPVACSLLVLIPVIMVHTRAINMIAMGDDIASQLGVRVERTRRTVTFCAVTLAAVATSAAGPIAFIALIAPQLALRLTKTSGIPVISAGLAGSCLLLGADLMTQIQPLALTLPVGLMTGIIGGVYLLILLLRTPSY</sequence>
<feature type="transmembrane region" description="Helical" evidence="8">
    <location>
        <begin position="145"/>
        <end position="167"/>
    </location>
</feature>
<accession>A0A2S4S077</accession>
<comment type="similarity">
    <text evidence="2">Belongs to the binding-protein-dependent transport system permease family. FecCD subfamily.</text>
</comment>
<evidence type="ECO:0000313" key="10">
    <source>
        <dbReference type="Proteomes" id="UP000237003"/>
    </source>
</evidence>
<organism evidence="9 10">
    <name type="scientific">Citrobacter amalonaticus</name>
    <dbReference type="NCBI Taxonomy" id="35703"/>
    <lineage>
        <taxon>Bacteria</taxon>
        <taxon>Pseudomonadati</taxon>
        <taxon>Pseudomonadota</taxon>
        <taxon>Gammaproteobacteria</taxon>
        <taxon>Enterobacterales</taxon>
        <taxon>Enterobacteriaceae</taxon>
        <taxon>Citrobacter</taxon>
    </lineage>
</organism>
<keyword evidence="4" id="KW-1003">Cell membrane</keyword>
<dbReference type="GO" id="GO:0033214">
    <property type="term" value="P:siderophore-iron import into cell"/>
    <property type="evidence" value="ECO:0007669"/>
    <property type="project" value="TreeGrafter"/>
</dbReference>
<dbReference type="InterPro" id="IPR037294">
    <property type="entry name" value="ABC_BtuC-like"/>
</dbReference>
<gene>
    <name evidence="9" type="ORF">C3430_08600</name>
</gene>
<keyword evidence="7 8" id="KW-0472">Membrane</keyword>
<feature type="transmembrane region" description="Helical" evidence="8">
    <location>
        <begin position="238"/>
        <end position="261"/>
    </location>
</feature>
<dbReference type="PANTHER" id="PTHR30472">
    <property type="entry name" value="FERRIC ENTEROBACTIN TRANSPORT SYSTEM PERMEASE PROTEIN"/>
    <property type="match status" value="1"/>
</dbReference>
<evidence type="ECO:0000256" key="7">
    <source>
        <dbReference type="ARBA" id="ARBA00023136"/>
    </source>
</evidence>
<dbReference type="GO" id="GO:0022857">
    <property type="term" value="F:transmembrane transporter activity"/>
    <property type="evidence" value="ECO:0007669"/>
    <property type="project" value="InterPro"/>
</dbReference>
<feature type="transmembrane region" description="Helical" evidence="8">
    <location>
        <begin position="60"/>
        <end position="78"/>
    </location>
</feature>
<reference evidence="9 10" key="1">
    <citation type="submission" date="2018-01" db="EMBL/GenBank/DDBJ databases">
        <title>Complete genome sequences of 14 Citrobacter spp. isolated from plant in Canada.</title>
        <authorList>
            <person name="Bhandare S.G."/>
            <person name="Colavecchio A."/>
            <person name="Jeukens J."/>
            <person name="Emond-Rheault J.-G."/>
            <person name="Freschi L."/>
            <person name="Hamel J."/>
            <person name="Kukavica-Ibrulj I."/>
            <person name="Levesque R."/>
            <person name="Goodridge L."/>
        </authorList>
    </citation>
    <scope>NUCLEOTIDE SEQUENCE [LARGE SCALE GENOMIC DNA]</scope>
    <source>
        <strain evidence="9 10">S1285</strain>
    </source>
</reference>
<evidence type="ECO:0000256" key="8">
    <source>
        <dbReference type="SAM" id="Phobius"/>
    </source>
</evidence>
<protein>
    <submittedName>
        <fullName evidence="9">Fe(3+)-siderophore ABC transporter permease</fullName>
    </submittedName>
</protein>